<evidence type="ECO:0000313" key="1">
    <source>
        <dbReference type="EnsemblMetazoa" id="SMAR015349-PA"/>
    </source>
</evidence>
<dbReference type="HOGENOM" id="CLU_2674229_0_0_1"/>
<reference evidence="2" key="1">
    <citation type="submission" date="2011-05" db="EMBL/GenBank/DDBJ databases">
        <authorList>
            <person name="Richards S.R."/>
            <person name="Qu J."/>
            <person name="Jiang H."/>
            <person name="Jhangiani S.N."/>
            <person name="Agravi P."/>
            <person name="Goodspeed R."/>
            <person name="Gross S."/>
            <person name="Mandapat C."/>
            <person name="Jackson L."/>
            <person name="Mathew T."/>
            <person name="Pu L."/>
            <person name="Thornton R."/>
            <person name="Saada N."/>
            <person name="Wilczek-Boney K.B."/>
            <person name="Lee S."/>
            <person name="Kovar C."/>
            <person name="Wu Y."/>
            <person name="Scherer S.E."/>
            <person name="Worley K.C."/>
            <person name="Muzny D.M."/>
            <person name="Gibbs R."/>
        </authorList>
    </citation>
    <scope>NUCLEOTIDE SEQUENCE</scope>
    <source>
        <strain evidence="2">Brora</strain>
    </source>
</reference>
<evidence type="ECO:0000313" key="2">
    <source>
        <dbReference type="Proteomes" id="UP000014500"/>
    </source>
</evidence>
<name>T1JNC0_STRMM</name>
<dbReference type="EnsemblMetazoa" id="SMAR015349-RA">
    <property type="protein sequence ID" value="SMAR015349-PA"/>
    <property type="gene ID" value="SMAR015349"/>
</dbReference>
<protein>
    <submittedName>
        <fullName evidence="1">Uncharacterized protein</fullName>
    </submittedName>
</protein>
<organism evidence="1 2">
    <name type="scientific">Strigamia maritima</name>
    <name type="common">European centipede</name>
    <name type="synonym">Geophilus maritimus</name>
    <dbReference type="NCBI Taxonomy" id="126957"/>
    <lineage>
        <taxon>Eukaryota</taxon>
        <taxon>Metazoa</taxon>
        <taxon>Ecdysozoa</taxon>
        <taxon>Arthropoda</taxon>
        <taxon>Myriapoda</taxon>
        <taxon>Chilopoda</taxon>
        <taxon>Pleurostigmophora</taxon>
        <taxon>Geophilomorpha</taxon>
        <taxon>Linotaeniidae</taxon>
        <taxon>Strigamia</taxon>
    </lineage>
</organism>
<accession>T1JNC0</accession>
<dbReference type="Proteomes" id="UP000014500">
    <property type="component" value="Unassembled WGS sequence"/>
</dbReference>
<keyword evidence="2" id="KW-1185">Reference proteome</keyword>
<reference evidence="1" key="2">
    <citation type="submission" date="2015-02" db="UniProtKB">
        <authorList>
            <consortium name="EnsemblMetazoa"/>
        </authorList>
    </citation>
    <scope>IDENTIFICATION</scope>
</reference>
<dbReference type="AlphaFoldDB" id="T1JNC0"/>
<proteinExistence type="predicted"/>
<dbReference type="EMBL" id="JH431809">
    <property type="status" value="NOT_ANNOTATED_CDS"/>
    <property type="molecule type" value="Genomic_DNA"/>
</dbReference>
<sequence length="75" mass="8280">MSRKGEDNAGFWRSPSIKPKGLVLLLCNYLSQAGLGMLSLSHKAAKSTEQSDRILEVTSSGGQIVDICRWIEMRI</sequence>